<protein>
    <submittedName>
        <fullName evidence="1">Uncharacterized protein</fullName>
    </submittedName>
</protein>
<evidence type="ECO:0000313" key="2">
    <source>
        <dbReference type="Proteomes" id="UP000003460"/>
    </source>
</evidence>
<dbReference type="HOGENOM" id="CLU_3256027_0_0_10"/>
<dbReference type="AlphaFoldDB" id="C9LJ66"/>
<comment type="caution">
    <text evidence="1">The sequence shown here is derived from an EMBL/GenBank/DDBJ whole genome shotgun (WGS) entry which is preliminary data.</text>
</comment>
<reference evidence="1" key="1">
    <citation type="submission" date="2009-09" db="EMBL/GenBank/DDBJ databases">
        <authorList>
            <person name="Weinstock G."/>
            <person name="Sodergren E."/>
            <person name="Clifton S."/>
            <person name="Fulton L."/>
            <person name="Fulton B."/>
            <person name="Courtney L."/>
            <person name="Fronick C."/>
            <person name="Harrison M."/>
            <person name="Strong C."/>
            <person name="Farmer C."/>
            <person name="Delahaunty K."/>
            <person name="Markovic C."/>
            <person name="Hall O."/>
            <person name="Minx P."/>
            <person name="Tomlinson C."/>
            <person name="Mitreva M."/>
            <person name="Nelson J."/>
            <person name="Hou S."/>
            <person name="Wollam A."/>
            <person name="Pepin K.H."/>
            <person name="Johnson M."/>
            <person name="Bhonagiri V."/>
            <person name="Nash W.E."/>
            <person name="Warren W."/>
            <person name="Chinwalla A."/>
            <person name="Mardis E.R."/>
            <person name="Wilson R.K."/>
        </authorList>
    </citation>
    <scope>NUCLEOTIDE SEQUENCE [LARGE SCALE GENOMIC DNA]</scope>
    <source>
        <strain evidence="1">ATCC 51259</strain>
    </source>
</reference>
<keyword evidence="2" id="KW-1185">Reference proteome</keyword>
<sequence>MIAISGGAGVAAGAISHQDIKSCIVCDECAREYYDLNRIGRS</sequence>
<evidence type="ECO:0000313" key="1">
    <source>
        <dbReference type="EMBL" id="EEX70825.1"/>
    </source>
</evidence>
<gene>
    <name evidence="1" type="ORF">GCWU000325_02278</name>
</gene>
<proteinExistence type="predicted"/>
<dbReference type="Proteomes" id="UP000003460">
    <property type="component" value="Unassembled WGS sequence"/>
</dbReference>
<accession>C9LJ66</accession>
<name>C9LJ66_9BACT</name>
<dbReference type="EMBL" id="ACIJ02000025">
    <property type="protein sequence ID" value="EEX70825.1"/>
    <property type="molecule type" value="Genomic_DNA"/>
</dbReference>
<organism evidence="1 2">
    <name type="scientific">Alloprevotella tannerae ATCC 51259</name>
    <dbReference type="NCBI Taxonomy" id="626522"/>
    <lineage>
        <taxon>Bacteria</taxon>
        <taxon>Pseudomonadati</taxon>
        <taxon>Bacteroidota</taxon>
        <taxon>Bacteroidia</taxon>
        <taxon>Bacteroidales</taxon>
        <taxon>Prevotellaceae</taxon>
        <taxon>Alloprevotella</taxon>
    </lineage>
</organism>